<proteinExistence type="predicted"/>
<dbReference type="EMBL" id="NFHS01000009">
    <property type="protein sequence ID" value="OUN52932.1"/>
    <property type="molecule type" value="Genomic_DNA"/>
</dbReference>
<evidence type="ECO:0000313" key="1">
    <source>
        <dbReference type="EMBL" id="OUN52932.1"/>
    </source>
</evidence>
<dbReference type="InterPro" id="IPR011250">
    <property type="entry name" value="OMP/PagP_B-barrel"/>
</dbReference>
<evidence type="ECO:0000313" key="2">
    <source>
        <dbReference type="Proteomes" id="UP000196329"/>
    </source>
</evidence>
<sequence>MKYLYLIILSFLFVIAETKANTPLKPFEFEISLGGTYGIDKYVGNKQIGPAFALEGRYNFYNSPIDVGMELYGGSTARNYEDTNLSNRVLSLSAFSDYNFRRGKKFSPFIGIGIGIASCKVVQGYYGDDAVKAIFTPRLGVEILNHFRITAYSRLGYRGYNNIGVSVGYAFGAGKKR</sequence>
<accession>A0A1Y3UVS5</accession>
<protein>
    <submittedName>
        <fullName evidence="1">Uncharacterized protein</fullName>
    </submittedName>
</protein>
<organism evidence="1 2">
    <name type="scientific">Bacteroides uniformis</name>
    <dbReference type="NCBI Taxonomy" id="820"/>
    <lineage>
        <taxon>Bacteria</taxon>
        <taxon>Pseudomonadati</taxon>
        <taxon>Bacteroidota</taxon>
        <taxon>Bacteroidia</taxon>
        <taxon>Bacteroidales</taxon>
        <taxon>Bacteroidaceae</taxon>
        <taxon>Bacteroides</taxon>
    </lineage>
</organism>
<name>A0A1Y3UVS5_BACUN</name>
<reference evidence="2" key="1">
    <citation type="submission" date="2017-04" db="EMBL/GenBank/DDBJ databases">
        <title>Function of individual gut microbiota members based on whole genome sequencing of pure cultures obtained from chicken caecum.</title>
        <authorList>
            <person name="Medvecky M."/>
            <person name="Cejkova D."/>
            <person name="Polansky O."/>
            <person name="Karasova D."/>
            <person name="Kubasova T."/>
            <person name="Cizek A."/>
            <person name="Rychlik I."/>
        </authorList>
    </citation>
    <scope>NUCLEOTIDE SEQUENCE [LARGE SCALE GENOMIC DNA]</scope>
    <source>
        <strain evidence="2">An67</strain>
    </source>
</reference>
<gene>
    <name evidence="1" type="ORF">B5G17_16170</name>
</gene>
<dbReference type="AlphaFoldDB" id="A0A1Y3UVS5"/>
<dbReference type="SUPFAM" id="SSF56925">
    <property type="entry name" value="OMPA-like"/>
    <property type="match status" value="1"/>
</dbReference>
<dbReference type="Gene3D" id="2.40.160.20">
    <property type="match status" value="1"/>
</dbReference>
<comment type="caution">
    <text evidence="1">The sequence shown here is derived from an EMBL/GenBank/DDBJ whole genome shotgun (WGS) entry which is preliminary data.</text>
</comment>
<dbReference type="RefSeq" id="WP_087333204.1">
    <property type="nucleotide sequence ID" value="NZ_NFHS01000009.1"/>
</dbReference>
<dbReference type="Proteomes" id="UP000196329">
    <property type="component" value="Unassembled WGS sequence"/>
</dbReference>